<feature type="transmembrane region" description="Helical" evidence="1">
    <location>
        <begin position="183"/>
        <end position="202"/>
    </location>
</feature>
<protein>
    <submittedName>
        <fullName evidence="3">Uncharacterized protein</fullName>
    </submittedName>
</protein>
<accession>A0A2A7AG05</accession>
<sequence length="220" mass="25114">MIKKIAILCSIFLNLCIVRWEPVAIRMTWEAVGSQTFTFYTENSNVFAFFVCLLVAVCQVICLFTGRQLPRWVKTLKYIATCCLTMTFLTVVFVLGPYCADQGGVVFLLTESSMLYHHLLNPLCAFVSFVLLEREPKLPARCVPLALVPTMLYGSVALWANYQRLITGPYPFLLVYQQTTRQTVLWCAAILAMNLLYAWLVWRLGGNCRKKRNVGLLFRS</sequence>
<dbReference type="RefSeq" id="WP_097773255.1">
    <property type="nucleotide sequence ID" value="NZ_CP023819.1"/>
</dbReference>
<gene>
    <name evidence="2" type="ORF">CRH10_09330</name>
    <name evidence="3" type="ORF">DWZ89_09415</name>
</gene>
<name>A0A2A7AG05_9FIRM</name>
<evidence type="ECO:0000313" key="2">
    <source>
        <dbReference type="EMBL" id="ATL90484.1"/>
    </source>
</evidence>
<dbReference type="EMBL" id="QVEQ01000007">
    <property type="protein sequence ID" value="RGB70893.1"/>
    <property type="molecule type" value="Genomic_DNA"/>
</dbReference>
<dbReference type="Proteomes" id="UP000261140">
    <property type="component" value="Unassembled WGS sequence"/>
</dbReference>
<feature type="transmembrane region" description="Helical" evidence="1">
    <location>
        <begin position="78"/>
        <end position="95"/>
    </location>
</feature>
<reference evidence="2 4" key="1">
    <citation type="submission" date="2017-10" db="EMBL/GenBank/DDBJ databases">
        <title>Complete Genome Sequence of Faecalibacterium prausnitzii isolated from the gut of healthy adult Indian.</title>
        <authorList>
            <person name="Bag S."/>
            <person name="Ghosh T.S."/>
            <person name="Das B."/>
        </authorList>
    </citation>
    <scope>NUCLEOTIDE SEQUENCE [LARGE SCALE GENOMIC DNA]</scope>
    <source>
        <strain evidence="2 4">Indica</strain>
    </source>
</reference>
<dbReference type="Proteomes" id="UP000223709">
    <property type="component" value="Chromosome"/>
</dbReference>
<keyword evidence="1" id="KW-1133">Transmembrane helix</keyword>
<feature type="transmembrane region" description="Helical" evidence="1">
    <location>
        <begin position="115"/>
        <end position="132"/>
    </location>
</feature>
<evidence type="ECO:0000256" key="1">
    <source>
        <dbReference type="SAM" id="Phobius"/>
    </source>
</evidence>
<dbReference type="EMBL" id="CP023819">
    <property type="protein sequence ID" value="ATL90484.1"/>
    <property type="molecule type" value="Genomic_DNA"/>
</dbReference>
<evidence type="ECO:0000313" key="4">
    <source>
        <dbReference type="Proteomes" id="UP000223709"/>
    </source>
</evidence>
<organism evidence="3 5">
    <name type="scientific">Faecalibacterium prausnitzii</name>
    <dbReference type="NCBI Taxonomy" id="853"/>
    <lineage>
        <taxon>Bacteria</taxon>
        <taxon>Bacillati</taxon>
        <taxon>Bacillota</taxon>
        <taxon>Clostridia</taxon>
        <taxon>Eubacteriales</taxon>
        <taxon>Oscillospiraceae</taxon>
        <taxon>Faecalibacterium</taxon>
    </lineage>
</organism>
<dbReference type="AlphaFoldDB" id="A0A2A7AG05"/>
<keyword evidence="1" id="KW-0812">Transmembrane</keyword>
<proteinExistence type="predicted"/>
<feature type="transmembrane region" description="Helical" evidence="1">
    <location>
        <begin position="144"/>
        <end position="163"/>
    </location>
</feature>
<feature type="transmembrane region" description="Helical" evidence="1">
    <location>
        <begin position="46"/>
        <end position="66"/>
    </location>
</feature>
<evidence type="ECO:0000313" key="5">
    <source>
        <dbReference type="Proteomes" id="UP000261140"/>
    </source>
</evidence>
<keyword evidence="1" id="KW-0472">Membrane</keyword>
<reference evidence="3 5" key="2">
    <citation type="submission" date="2018-08" db="EMBL/GenBank/DDBJ databases">
        <title>A genome reference for cultivated species of the human gut microbiota.</title>
        <authorList>
            <person name="Zou Y."/>
            <person name="Xue W."/>
            <person name="Luo G."/>
        </authorList>
    </citation>
    <scope>NUCLEOTIDE SEQUENCE [LARGE SCALE GENOMIC DNA]</scope>
    <source>
        <strain evidence="3 5">AF36-11AT</strain>
    </source>
</reference>
<evidence type="ECO:0000313" key="3">
    <source>
        <dbReference type="EMBL" id="RGB70893.1"/>
    </source>
</evidence>